<dbReference type="Pfam" id="PF12801">
    <property type="entry name" value="Fer4_5"/>
    <property type="match status" value="1"/>
</dbReference>
<evidence type="ECO:0000256" key="5">
    <source>
        <dbReference type="ARBA" id="ARBA00023004"/>
    </source>
</evidence>
<evidence type="ECO:0000256" key="1">
    <source>
        <dbReference type="ARBA" id="ARBA00022448"/>
    </source>
</evidence>
<dbReference type="PROSITE" id="PS51379">
    <property type="entry name" value="4FE4S_FER_2"/>
    <property type="match status" value="2"/>
</dbReference>
<dbReference type="InterPro" id="IPR017900">
    <property type="entry name" value="4Fe4S_Fe_S_CS"/>
</dbReference>
<evidence type="ECO:0000259" key="8">
    <source>
        <dbReference type="PROSITE" id="PS51379"/>
    </source>
</evidence>
<sequence length="608" mass="67410">MKKNDLTMKKIFTPAVLLVCVVLTLLSFSAYNLVFYQFSTDASGYTMTTAVSAEAEAKQANTTGRLYFSYDNNQVTLNTVSNQDAAAAMIYALSVNGVTEMTADNMAVMSPDYLGSFIATLPQQSTDLDGDGTAEALYLAAKTDMEFTQGYMPNPPTFDHELFPLEIIFTDRTTVSVQFDGEPLADQAVTLTSQRSGTSQVTTNSEGVIEGLSLLDIRSGITVTYAADNGDNVYQMSYQVEENTLFSNRYLAALTPFMIIVLLSAVGIILCLWLRRRIVTKDPVMGRFANERMSLGPVGTMKGQRKFGFMTIRWITMIVSFFALIYGGKLLGQWVGNIEIPIFACPINQDQLIASSCYTLAHLNSLVNMSWAEIGVFLASLLISIVVLGRFICGFLCPMGLIQDLTHETRQGLKIEGLSLNEKLYSRLKPIKWTLLLLFLGLSFVGGNFCDICPAITVSPAFAGFKVSLFLGGFFMIIVLIGSFFKRRFFCNICPLGYLIGLGHKISLFRIKKDCQACTECGACYEACPMGIKTIYTEREKTDVTTVDCIMCGECIDKCPENKALSMSFGGLKFYRASRKTFMSGHKKTEKKLKRFIKKREKNESDQE</sequence>
<dbReference type="PANTHER" id="PTHR30176">
    <property type="entry name" value="FERREDOXIN-TYPE PROTEIN NAPH"/>
    <property type="match status" value="1"/>
</dbReference>
<evidence type="ECO:0000313" key="10">
    <source>
        <dbReference type="Proteomes" id="UP000622405"/>
    </source>
</evidence>
<evidence type="ECO:0000256" key="6">
    <source>
        <dbReference type="ARBA" id="ARBA00023014"/>
    </source>
</evidence>
<evidence type="ECO:0000256" key="7">
    <source>
        <dbReference type="SAM" id="Phobius"/>
    </source>
</evidence>
<keyword evidence="4" id="KW-0249">Electron transport</keyword>
<keyword evidence="10" id="KW-1185">Reference proteome</keyword>
<keyword evidence="1" id="KW-0813">Transport</keyword>
<dbReference type="RefSeq" id="WP_186892835.1">
    <property type="nucleotide sequence ID" value="NZ_WJBE01000001.1"/>
</dbReference>
<feature type="domain" description="4Fe-4S ferredoxin-type" evidence="8">
    <location>
        <begin position="540"/>
        <end position="570"/>
    </location>
</feature>
<organism evidence="9 10">
    <name type="scientific">Acetobacterium malicum</name>
    <dbReference type="NCBI Taxonomy" id="52692"/>
    <lineage>
        <taxon>Bacteria</taxon>
        <taxon>Bacillati</taxon>
        <taxon>Bacillota</taxon>
        <taxon>Clostridia</taxon>
        <taxon>Eubacteriales</taxon>
        <taxon>Eubacteriaceae</taxon>
        <taxon>Acetobacterium</taxon>
    </lineage>
</organism>
<evidence type="ECO:0000313" key="9">
    <source>
        <dbReference type="EMBL" id="MBC3898069.1"/>
    </source>
</evidence>
<dbReference type="SUPFAM" id="SSF54862">
    <property type="entry name" value="4Fe-4S ferredoxins"/>
    <property type="match status" value="1"/>
</dbReference>
<keyword evidence="5" id="KW-0408">Iron</keyword>
<accession>A0ABR6YSC7</accession>
<dbReference type="EMBL" id="WJBE01000001">
    <property type="protein sequence ID" value="MBC3898069.1"/>
    <property type="molecule type" value="Genomic_DNA"/>
</dbReference>
<keyword evidence="3" id="KW-0479">Metal-binding</keyword>
<comment type="caution">
    <text evidence="9">The sequence shown here is derived from an EMBL/GenBank/DDBJ whole genome shotgun (WGS) entry which is preliminary data.</text>
</comment>
<dbReference type="Pfam" id="PF13237">
    <property type="entry name" value="Fer4_10"/>
    <property type="match status" value="1"/>
</dbReference>
<evidence type="ECO:0000256" key="2">
    <source>
        <dbReference type="ARBA" id="ARBA00022485"/>
    </source>
</evidence>
<keyword evidence="6" id="KW-0411">Iron-sulfur</keyword>
<proteinExistence type="predicted"/>
<dbReference type="Gene3D" id="3.30.70.20">
    <property type="match status" value="1"/>
</dbReference>
<keyword evidence="7" id="KW-1133">Transmembrane helix</keyword>
<evidence type="ECO:0000256" key="4">
    <source>
        <dbReference type="ARBA" id="ARBA00022982"/>
    </source>
</evidence>
<gene>
    <name evidence="9" type="ORF">GH811_00385</name>
</gene>
<keyword evidence="7" id="KW-0472">Membrane</keyword>
<dbReference type="PANTHER" id="PTHR30176:SF3">
    <property type="entry name" value="FERREDOXIN-TYPE PROTEIN NAPH"/>
    <property type="match status" value="1"/>
</dbReference>
<evidence type="ECO:0000256" key="3">
    <source>
        <dbReference type="ARBA" id="ARBA00022723"/>
    </source>
</evidence>
<feature type="transmembrane region" description="Helical" evidence="7">
    <location>
        <begin position="250"/>
        <end position="274"/>
    </location>
</feature>
<keyword evidence="2" id="KW-0004">4Fe-4S</keyword>
<feature type="transmembrane region" description="Helical" evidence="7">
    <location>
        <begin position="463"/>
        <end position="485"/>
    </location>
</feature>
<dbReference type="InterPro" id="IPR017896">
    <property type="entry name" value="4Fe4S_Fe-S-bd"/>
</dbReference>
<feature type="transmembrane region" description="Helical" evidence="7">
    <location>
        <begin position="433"/>
        <end position="457"/>
    </location>
</feature>
<feature type="transmembrane region" description="Helical" evidence="7">
    <location>
        <begin position="307"/>
        <end position="327"/>
    </location>
</feature>
<dbReference type="PROSITE" id="PS00198">
    <property type="entry name" value="4FE4S_FER_1"/>
    <property type="match status" value="2"/>
</dbReference>
<dbReference type="InterPro" id="IPR051684">
    <property type="entry name" value="Electron_Trans/Redox"/>
</dbReference>
<name>A0ABR6YSC7_9FIRM</name>
<protein>
    <submittedName>
        <fullName evidence="9">4Fe-4S binding protein</fullName>
    </submittedName>
</protein>
<feature type="transmembrane region" description="Helical" evidence="7">
    <location>
        <begin position="374"/>
        <end position="397"/>
    </location>
</feature>
<feature type="domain" description="4Fe-4S ferredoxin-type" evidence="8">
    <location>
        <begin position="509"/>
        <end position="538"/>
    </location>
</feature>
<keyword evidence="7" id="KW-0812">Transmembrane</keyword>
<reference evidence="9 10" key="1">
    <citation type="journal article" date="2020" name="mSystems">
        <title>Defining Genomic and Predicted Metabolic Features of the Acetobacterium Genus.</title>
        <authorList>
            <person name="Ross D.E."/>
            <person name="Marshall C.W."/>
            <person name="Gulliver D."/>
            <person name="May H.D."/>
            <person name="Norman R.S."/>
        </authorList>
    </citation>
    <scope>NUCLEOTIDE SEQUENCE [LARGE SCALE GENOMIC DNA]</scope>
    <source>
        <strain evidence="9 10">DSM 4132</strain>
    </source>
</reference>
<dbReference type="Proteomes" id="UP000622405">
    <property type="component" value="Unassembled WGS sequence"/>
</dbReference>